<evidence type="ECO:0000313" key="4">
    <source>
        <dbReference type="Proteomes" id="UP000095200"/>
    </source>
</evidence>
<dbReference type="InterPro" id="IPR043519">
    <property type="entry name" value="NT_sf"/>
</dbReference>
<dbReference type="RefSeq" id="WP_069859347.1">
    <property type="nucleotide sequence ID" value="NZ_BDFE01000017.1"/>
</dbReference>
<gene>
    <name evidence="3" type="ORF">DPF_1839</name>
</gene>
<feature type="transmembrane region" description="Helical" evidence="1">
    <location>
        <begin position="6"/>
        <end position="29"/>
    </location>
</feature>
<accession>A0A194AK74</accession>
<dbReference type="GO" id="GO:0016779">
    <property type="term" value="F:nucleotidyltransferase activity"/>
    <property type="evidence" value="ECO:0007669"/>
    <property type="project" value="InterPro"/>
</dbReference>
<dbReference type="AlphaFoldDB" id="A0A194AK74"/>
<organism evidence="3 4">
    <name type="scientific">Desulfoplanes formicivorans</name>
    <dbReference type="NCBI Taxonomy" id="1592317"/>
    <lineage>
        <taxon>Bacteria</taxon>
        <taxon>Pseudomonadati</taxon>
        <taxon>Thermodesulfobacteriota</taxon>
        <taxon>Desulfovibrionia</taxon>
        <taxon>Desulfovibrionales</taxon>
        <taxon>Desulfoplanaceae</taxon>
        <taxon>Desulfoplanes</taxon>
    </lineage>
</organism>
<dbReference type="OrthoDB" id="9255795at2"/>
<keyword evidence="1" id="KW-1133">Transmembrane helix</keyword>
<keyword evidence="1" id="KW-0812">Transmembrane</keyword>
<feature type="domain" description="Polymerase nucleotidyl transferase" evidence="2">
    <location>
        <begin position="111"/>
        <end position="179"/>
    </location>
</feature>
<keyword evidence="1" id="KW-0472">Membrane</keyword>
<dbReference type="STRING" id="1592317.DPF_1839"/>
<dbReference type="Gene3D" id="3.30.460.10">
    <property type="entry name" value="Beta Polymerase, domain 2"/>
    <property type="match status" value="1"/>
</dbReference>
<evidence type="ECO:0000313" key="3">
    <source>
        <dbReference type="EMBL" id="GAU09119.1"/>
    </source>
</evidence>
<feature type="transmembrane region" description="Helical" evidence="1">
    <location>
        <begin position="72"/>
        <end position="92"/>
    </location>
</feature>
<sequence>MKPVRSGWRIWPVVIIIRYWIIQGMLFMNNIERIHRLCLEAIFFGVIFALMIVLDMPYAVVTSLILAHSCSFFFNGHVFAMMAHDLFWFSLYKDKRKFLRYLDDMYQRMNALQPAYIEGVVFFGSLARGVFRETSDLDVRFISKPGFWNGIKSSHLVFKERLHALMAGFPIDTYMFACEKEIREKMDVINEHPVSLYNSNGNLKHILPETQSFQRFKEIIS</sequence>
<dbReference type="Pfam" id="PF01909">
    <property type="entry name" value="NTP_transf_2"/>
    <property type="match status" value="1"/>
</dbReference>
<evidence type="ECO:0000259" key="2">
    <source>
        <dbReference type="Pfam" id="PF01909"/>
    </source>
</evidence>
<dbReference type="CDD" id="cd05403">
    <property type="entry name" value="NT_KNTase_like"/>
    <property type="match status" value="1"/>
</dbReference>
<evidence type="ECO:0000256" key="1">
    <source>
        <dbReference type="SAM" id="Phobius"/>
    </source>
</evidence>
<dbReference type="InterPro" id="IPR002934">
    <property type="entry name" value="Polymerase_NTP_transf_dom"/>
</dbReference>
<dbReference type="Proteomes" id="UP000095200">
    <property type="component" value="Unassembled WGS sequence"/>
</dbReference>
<keyword evidence="4" id="KW-1185">Reference proteome</keyword>
<dbReference type="SUPFAM" id="SSF81301">
    <property type="entry name" value="Nucleotidyltransferase"/>
    <property type="match status" value="1"/>
</dbReference>
<comment type="caution">
    <text evidence="3">The sequence shown here is derived from an EMBL/GenBank/DDBJ whole genome shotgun (WGS) entry which is preliminary data.</text>
</comment>
<reference evidence="4" key="1">
    <citation type="submission" date="2016-06" db="EMBL/GenBank/DDBJ databases">
        <title>Draft genome sequence of Desulfoplanes formicivorans strain Pf12B.</title>
        <authorList>
            <person name="Watanabe M."/>
            <person name="Kojima H."/>
            <person name="Fukui M."/>
        </authorList>
    </citation>
    <scope>NUCLEOTIDE SEQUENCE [LARGE SCALE GENOMIC DNA]</scope>
    <source>
        <strain evidence="4">Pf12B</strain>
    </source>
</reference>
<protein>
    <recommendedName>
        <fullName evidence="2">Polymerase nucleotidyl transferase domain-containing protein</fullName>
    </recommendedName>
</protein>
<proteinExistence type="predicted"/>
<name>A0A194AK74_9BACT</name>
<feature type="transmembrane region" description="Helical" evidence="1">
    <location>
        <begin position="41"/>
        <end position="66"/>
    </location>
</feature>
<dbReference type="EMBL" id="BDFE01000017">
    <property type="protein sequence ID" value="GAU09119.1"/>
    <property type="molecule type" value="Genomic_DNA"/>
</dbReference>